<dbReference type="Gene3D" id="2.40.50.140">
    <property type="entry name" value="Nucleic acid-binding proteins"/>
    <property type="match status" value="1"/>
</dbReference>
<evidence type="ECO:0000256" key="4">
    <source>
        <dbReference type="ARBA" id="ARBA00022801"/>
    </source>
</evidence>
<dbReference type="SMART" id="SM00490">
    <property type="entry name" value="HELICc"/>
    <property type="match status" value="1"/>
</dbReference>
<dbReference type="EC" id="5.6.2.4" evidence="13"/>
<dbReference type="InterPro" id="IPR004609">
    <property type="entry name" value="ATP-dep_DNA_helicase_RecG"/>
</dbReference>
<evidence type="ECO:0000256" key="11">
    <source>
        <dbReference type="ARBA" id="ARBA00034617"/>
    </source>
</evidence>
<evidence type="ECO:0000256" key="9">
    <source>
        <dbReference type="ARBA" id="ARBA00023204"/>
    </source>
</evidence>
<feature type="domain" description="Helicase ATP-binding" evidence="15">
    <location>
        <begin position="289"/>
        <end position="462"/>
    </location>
</feature>
<dbReference type="PANTHER" id="PTHR47964">
    <property type="entry name" value="ATP-DEPENDENT DNA HELICASE HOMOLOG RECG, CHLOROPLASTIC"/>
    <property type="match status" value="1"/>
</dbReference>
<dbReference type="InterPro" id="IPR001650">
    <property type="entry name" value="Helicase_C-like"/>
</dbReference>
<evidence type="ECO:0000256" key="5">
    <source>
        <dbReference type="ARBA" id="ARBA00022806"/>
    </source>
</evidence>
<organism evidence="17 18">
    <name type="scientific">Streptomyces graminofaciens</name>
    <dbReference type="NCBI Taxonomy" id="68212"/>
    <lineage>
        <taxon>Bacteria</taxon>
        <taxon>Bacillati</taxon>
        <taxon>Actinomycetota</taxon>
        <taxon>Actinomycetes</taxon>
        <taxon>Kitasatosporales</taxon>
        <taxon>Streptomycetaceae</taxon>
        <taxon>Streptomyces</taxon>
    </lineage>
</organism>
<dbReference type="PROSITE" id="PS51192">
    <property type="entry name" value="HELICASE_ATP_BIND_1"/>
    <property type="match status" value="1"/>
</dbReference>
<evidence type="ECO:0000313" key="17">
    <source>
        <dbReference type="EMBL" id="BBC32674.1"/>
    </source>
</evidence>
<dbReference type="InterPro" id="IPR027417">
    <property type="entry name" value="P-loop_NTPase"/>
</dbReference>
<dbReference type="SUPFAM" id="SSF50249">
    <property type="entry name" value="Nucleic acid-binding proteins"/>
    <property type="match status" value="1"/>
</dbReference>
<keyword evidence="3 13" id="KW-0227">DNA damage</keyword>
<evidence type="ECO:0000256" key="7">
    <source>
        <dbReference type="ARBA" id="ARBA00023125"/>
    </source>
</evidence>
<feature type="compositionally biased region" description="Basic and acidic residues" evidence="14">
    <location>
        <begin position="516"/>
        <end position="534"/>
    </location>
</feature>
<dbReference type="PANTHER" id="PTHR47964:SF1">
    <property type="entry name" value="ATP-DEPENDENT DNA HELICASE HOMOLOG RECG, CHLOROPLASTIC"/>
    <property type="match status" value="1"/>
</dbReference>
<dbReference type="SMART" id="SM00487">
    <property type="entry name" value="DEXDc"/>
    <property type="match status" value="1"/>
</dbReference>
<evidence type="ECO:0000313" key="18">
    <source>
        <dbReference type="Proteomes" id="UP001321542"/>
    </source>
</evidence>
<feature type="region of interest" description="Disordered" evidence="14">
    <location>
        <begin position="504"/>
        <end position="535"/>
    </location>
</feature>
<dbReference type="SUPFAM" id="SSF52540">
    <property type="entry name" value="P-loop containing nucleoside triphosphate hydrolases"/>
    <property type="match status" value="2"/>
</dbReference>
<dbReference type="GO" id="GO:0004386">
    <property type="term" value="F:helicase activity"/>
    <property type="evidence" value="ECO:0007669"/>
    <property type="project" value="UniProtKB-KW"/>
</dbReference>
<evidence type="ECO:0000256" key="1">
    <source>
        <dbReference type="ARBA" id="ARBA00007504"/>
    </source>
</evidence>
<dbReference type="CDD" id="cd04488">
    <property type="entry name" value="RecG_wedge_OBF"/>
    <property type="match status" value="1"/>
</dbReference>
<evidence type="ECO:0000256" key="3">
    <source>
        <dbReference type="ARBA" id="ARBA00022763"/>
    </source>
</evidence>
<keyword evidence="4 13" id="KW-0378">Hydrolase</keyword>
<keyword evidence="18" id="KW-1185">Reference proteome</keyword>
<evidence type="ECO:0000259" key="16">
    <source>
        <dbReference type="PROSITE" id="PS51194"/>
    </source>
</evidence>
<keyword evidence="10" id="KW-0413">Isomerase</keyword>
<comment type="catalytic activity">
    <reaction evidence="11 13">
        <text>Couples ATP hydrolysis with the unwinding of duplex DNA by translocating in the 3'-5' direction.</text>
        <dbReference type="EC" id="5.6.2.4"/>
    </reaction>
</comment>
<evidence type="ECO:0000259" key="15">
    <source>
        <dbReference type="PROSITE" id="PS51192"/>
    </source>
</evidence>
<evidence type="ECO:0000256" key="12">
    <source>
        <dbReference type="ARBA" id="ARBA00048988"/>
    </source>
</evidence>
<reference evidence="17 18" key="1">
    <citation type="journal article" date="2010" name="ChemBioChem">
        <title>Cloning and characterization of the biosynthetic gene cluster of 16-membered macrolide antibiotic FD-891: involvement of a dual functional cytochrome P450 monooxygenase catalyzing epoxidation and hydroxylation.</title>
        <authorList>
            <person name="Kudo F."/>
            <person name="Motegi A."/>
            <person name="Mizoue K."/>
            <person name="Eguchi T."/>
        </authorList>
    </citation>
    <scope>NUCLEOTIDE SEQUENCE [LARGE SCALE GENOMIC DNA]</scope>
    <source>
        <strain evidence="17 18">A-8890</strain>
    </source>
</reference>
<name>A0ABM7F9K6_9ACTN</name>
<comment type="catalytic activity">
    <reaction evidence="12 13">
        <text>ATP + H2O = ADP + phosphate + H(+)</text>
        <dbReference type="Rhea" id="RHEA:13065"/>
        <dbReference type="ChEBI" id="CHEBI:15377"/>
        <dbReference type="ChEBI" id="CHEBI:15378"/>
        <dbReference type="ChEBI" id="CHEBI:30616"/>
        <dbReference type="ChEBI" id="CHEBI:43474"/>
        <dbReference type="ChEBI" id="CHEBI:456216"/>
        <dbReference type="EC" id="5.6.2.4"/>
    </reaction>
</comment>
<protein>
    <recommendedName>
        <fullName evidence="13">ATP-dependent DNA helicase RecG</fullName>
        <ecNumber evidence="13">5.6.2.4</ecNumber>
    </recommendedName>
</protein>
<evidence type="ECO:0000256" key="10">
    <source>
        <dbReference type="ARBA" id="ARBA00023235"/>
    </source>
</evidence>
<keyword evidence="6 13" id="KW-0067">ATP-binding</keyword>
<dbReference type="RefSeq" id="WP_286251926.1">
    <property type="nucleotide sequence ID" value="NZ_AP018448.1"/>
</dbReference>
<dbReference type="InterPro" id="IPR012340">
    <property type="entry name" value="NA-bd_OB-fold"/>
</dbReference>
<dbReference type="Pfam" id="PF01336">
    <property type="entry name" value="tRNA_anti-codon"/>
    <property type="match status" value="1"/>
</dbReference>
<dbReference type="Gene3D" id="3.40.50.300">
    <property type="entry name" value="P-loop containing nucleotide triphosphate hydrolases"/>
    <property type="match status" value="2"/>
</dbReference>
<sequence>MDLVYALEEPLKNALGSATAKVMAEHLGLHTVGDLLHHYPRRYEERGQLTHLADLPMDEHVTVVAQVADARLHTFASAKAPRGKGQRLEVTITDGSGRLQLVFFGNGVHKPHKELLPGTRALFAGKVSVFNRRLQLAHPAYELLRGDDVSETVDTWAGALIPLYPATAKLESWKIAKAVQTVLPSAQEAMDPLPPSLRDGRGLVPLPEALLKIHRPHTKADIEGARSRLKWDEAFVLQVALARRRHADAQLPAVARRPTPDGLLTTFDARLPFTLTEGQLKVSKEIFDDLATEHPMHRLLQGEVGSGKTLVALRAMLAVVDAGGQAAMLAPTEVLAQQHHRSVTEMMGELAEGGMLGGAETATKVVLLTGSMGTAARRQALLDLVTGEAGIVIGTHALIEDKVQFHDLGLVVVDEQHRFGVEQRDALRGKGKQPPHLLVMTATPIPRTVAMTVFGDLETSVLDQLPAGRSPIASHVVPAADKPHFLARAWERVREEVGNGHQAYVVCPRIGDEDDDPKKSGKKKSPEDEAEKRPPLAVLDVADQLAKGPLQGLKVEVLHGRMHPDDKDAVMRRFAAGETHVLVATTVIEVGVNVPNATAMVIMDADRFGVSQLHQLRGRVGRGSAAGLCLLVTEMPEASAARQRLNSVASTLDGFELSRIDLEQRREGDVLGQAQSGARTSLRMLAVIEDEEIIAEAREEAAAVVAADPELEHLPGLRTALDALLDEEREQYLDKG</sequence>
<dbReference type="InterPro" id="IPR011545">
    <property type="entry name" value="DEAD/DEAH_box_helicase_dom"/>
</dbReference>
<evidence type="ECO:0000256" key="2">
    <source>
        <dbReference type="ARBA" id="ARBA00022741"/>
    </source>
</evidence>
<dbReference type="NCBIfam" id="TIGR00643">
    <property type="entry name" value="recG"/>
    <property type="match status" value="1"/>
</dbReference>
<keyword evidence="9 13" id="KW-0234">DNA repair</keyword>
<dbReference type="PROSITE" id="PS51194">
    <property type="entry name" value="HELICASE_CTER"/>
    <property type="match status" value="1"/>
</dbReference>
<feature type="domain" description="Helicase C-terminal" evidence="16">
    <location>
        <begin position="485"/>
        <end position="663"/>
    </location>
</feature>
<dbReference type="Proteomes" id="UP001321542">
    <property type="component" value="Chromosome"/>
</dbReference>
<proteinExistence type="inferred from homology"/>
<dbReference type="NCBIfam" id="NF008167">
    <property type="entry name" value="PRK10917.2-1"/>
    <property type="match status" value="1"/>
</dbReference>
<dbReference type="EMBL" id="AP018448">
    <property type="protein sequence ID" value="BBC32674.1"/>
    <property type="molecule type" value="Genomic_DNA"/>
</dbReference>
<keyword evidence="7" id="KW-0238">DNA-binding</keyword>
<evidence type="ECO:0000256" key="14">
    <source>
        <dbReference type="SAM" id="MobiDB-lite"/>
    </source>
</evidence>
<comment type="similarity">
    <text evidence="1 13">Belongs to the helicase family. RecG subfamily.</text>
</comment>
<dbReference type="InterPro" id="IPR004365">
    <property type="entry name" value="NA-bd_OB_tRNA"/>
</dbReference>
<dbReference type="InterPro" id="IPR014001">
    <property type="entry name" value="Helicase_ATP-bd"/>
</dbReference>
<keyword evidence="5 13" id="KW-0347">Helicase</keyword>
<comment type="function">
    <text evidence="13">Plays a critical role in recombination and DNA repair. Helps process Holliday junction intermediates to mature products by catalyzing branch migration. Has replication fork regression activity, unwinds stalled or blocked replication forks to make a HJ that can be resolved. Has a DNA unwinding activity characteristic of a DNA helicase with 3'-5' polarity.</text>
</comment>
<reference evidence="17 18" key="2">
    <citation type="journal article" date="2023" name="ChemBioChem">
        <title>Acyltransferase Domain Exchange between Two Independent Type I Polyketide Synthases in the Same Producer Strain of Macrolide Antibiotics.</title>
        <authorList>
            <person name="Kudo F."/>
            <person name="Kishikawa K."/>
            <person name="Tsuboi K."/>
            <person name="Kido T."/>
            <person name="Usui T."/>
            <person name="Hashimoto J."/>
            <person name="Shin-Ya K."/>
            <person name="Miyanaga A."/>
            <person name="Eguchi T."/>
        </authorList>
    </citation>
    <scope>NUCLEOTIDE SEQUENCE [LARGE SCALE GENOMIC DNA]</scope>
    <source>
        <strain evidence="17 18">A-8890</strain>
    </source>
</reference>
<dbReference type="InterPro" id="IPR047112">
    <property type="entry name" value="RecG/Mfd"/>
</dbReference>
<dbReference type="Pfam" id="PF00270">
    <property type="entry name" value="DEAD"/>
    <property type="match status" value="1"/>
</dbReference>
<keyword evidence="8 13" id="KW-0233">DNA recombination</keyword>
<dbReference type="CDD" id="cd17992">
    <property type="entry name" value="DEXHc_RecG"/>
    <property type="match status" value="1"/>
</dbReference>
<gene>
    <name evidence="17" type="ORF">SGFS_039680</name>
</gene>
<evidence type="ECO:0000256" key="6">
    <source>
        <dbReference type="ARBA" id="ARBA00022840"/>
    </source>
</evidence>
<evidence type="ECO:0000256" key="8">
    <source>
        <dbReference type="ARBA" id="ARBA00023172"/>
    </source>
</evidence>
<dbReference type="Pfam" id="PF00271">
    <property type="entry name" value="Helicase_C"/>
    <property type="match status" value="1"/>
</dbReference>
<accession>A0ABM7F9K6</accession>
<evidence type="ECO:0000256" key="13">
    <source>
        <dbReference type="RuleBase" id="RU363016"/>
    </source>
</evidence>
<keyword evidence="2 13" id="KW-0547">Nucleotide-binding</keyword>